<dbReference type="AlphaFoldDB" id="A0A1D1Y9Q3"/>
<feature type="compositionally biased region" description="Basic and acidic residues" evidence="1">
    <location>
        <begin position="26"/>
        <end position="39"/>
    </location>
</feature>
<feature type="region of interest" description="Disordered" evidence="1">
    <location>
        <begin position="352"/>
        <end position="374"/>
    </location>
</feature>
<name>A0A1D1Y9Q3_9ARAE</name>
<gene>
    <name evidence="2" type="primary">pac-1</name>
    <name evidence="2" type="ORF">g.33146</name>
</gene>
<sequence>SLSLSLCAAVNTAPRPAPSSTCRSRRSSDDTGRKEEAEDHIFHPLLQLLPSKSADMVDVDRRMSGLTPAHAAGLRRLSARAAAPITPVTTSTITSSAASATASAALPPFSHRNGLLSFSPLAQAVISHLKNFGVTVLPGLSDAEFARTEAEFGFHFPPDLRAVLSLGLPVGPGFPEWRPPSDGSHQQQQQSRLRLRASLDLPIAAISIQIARNAFWPKSWGLRPSEPEKALRLARSALRRAPLLIPLFDRCYIPCNPCLAGNPVFFVDDSCIFCCGLDLADFFEREALFRSPFSPCSSSKPSKDLVLRRQRSAGSAEKQPLPLPFSRRSMDSVSGRTPRWIEFWSDATCDRRRRNSSSSCSSSSSELSPHPPQAFLEIRPPRLPEWVSGFLDRIGTVLRDGGWGKSEVDEMVHVSSAAWGRLDDSEDSDGGTPSVLVDSQAVFDALLLKADRCCDSLRRAGWSTEEVSDALGFDFRRPERVRDRRRPQLNLSPEIVQKIERLAESVTRS</sequence>
<dbReference type="PANTHER" id="PTHR32011:SF2">
    <property type="entry name" value="OS08G0472400 PROTEIN"/>
    <property type="match status" value="1"/>
</dbReference>
<accession>A0A1D1Y9Q3</accession>
<feature type="non-terminal residue" evidence="2">
    <location>
        <position position="1"/>
    </location>
</feature>
<feature type="compositionally biased region" description="Low complexity" evidence="1">
    <location>
        <begin position="356"/>
        <end position="365"/>
    </location>
</feature>
<dbReference type="EMBL" id="GDJX01016559">
    <property type="protein sequence ID" value="JAT51377.1"/>
    <property type="molecule type" value="Transcribed_RNA"/>
</dbReference>
<feature type="region of interest" description="Disordered" evidence="1">
    <location>
        <begin position="307"/>
        <end position="333"/>
    </location>
</feature>
<organism evidence="2">
    <name type="scientific">Anthurium amnicola</name>
    <dbReference type="NCBI Taxonomy" id="1678845"/>
    <lineage>
        <taxon>Eukaryota</taxon>
        <taxon>Viridiplantae</taxon>
        <taxon>Streptophyta</taxon>
        <taxon>Embryophyta</taxon>
        <taxon>Tracheophyta</taxon>
        <taxon>Spermatophyta</taxon>
        <taxon>Magnoliopsida</taxon>
        <taxon>Liliopsida</taxon>
        <taxon>Araceae</taxon>
        <taxon>Pothoideae</taxon>
        <taxon>Potheae</taxon>
        <taxon>Anthurium</taxon>
    </lineage>
</organism>
<dbReference type="PANTHER" id="PTHR32011">
    <property type="entry name" value="OS08G0472400 PROTEIN"/>
    <property type="match status" value="1"/>
</dbReference>
<reference evidence="2" key="1">
    <citation type="submission" date="2015-07" db="EMBL/GenBank/DDBJ databases">
        <title>Transcriptome Assembly of Anthurium amnicola.</title>
        <authorList>
            <person name="Suzuki J."/>
        </authorList>
    </citation>
    <scope>NUCLEOTIDE SEQUENCE</scope>
</reference>
<proteinExistence type="predicted"/>
<evidence type="ECO:0000313" key="2">
    <source>
        <dbReference type="EMBL" id="JAT51377.1"/>
    </source>
</evidence>
<feature type="region of interest" description="Disordered" evidence="1">
    <location>
        <begin position="12"/>
        <end position="39"/>
    </location>
</feature>
<evidence type="ECO:0000256" key="1">
    <source>
        <dbReference type="SAM" id="MobiDB-lite"/>
    </source>
</evidence>
<protein>
    <submittedName>
        <fullName evidence="2">GTPase-activating protein pac-1</fullName>
    </submittedName>
</protein>